<dbReference type="RefSeq" id="WP_079604611.1">
    <property type="nucleotide sequence ID" value="NZ_LT670817.1"/>
</dbReference>
<evidence type="ECO:0000313" key="1">
    <source>
        <dbReference type="EMBL" id="SHH78526.1"/>
    </source>
</evidence>
<proteinExistence type="predicted"/>
<accession>A0A1M5VTE6</accession>
<name>A0A1M5VTE6_9BRAD</name>
<gene>
    <name evidence="1" type="ORF">SAMN05443248_6166</name>
</gene>
<sequence length="75" mass="8173">MSGKWVVLVLLLALTTTLLNLVIFAGQISSPATARAGADASKLLDDEDFTDRLTKMVRKTVRDYCTVGKRNAIDC</sequence>
<dbReference type="EMBL" id="LT670817">
    <property type="protein sequence ID" value="SHH78526.1"/>
    <property type="molecule type" value="Genomic_DNA"/>
</dbReference>
<dbReference type="OrthoDB" id="9912455at2"/>
<protein>
    <submittedName>
        <fullName evidence="1">Uncharacterized protein</fullName>
    </submittedName>
</protein>
<evidence type="ECO:0000313" key="2">
    <source>
        <dbReference type="Proteomes" id="UP000189796"/>
    </source>
</evidence>
<organism evidence="1 2">
    <name type="scientific">Bradyrhizobium erythrophlei</name>
    <dbReference type="NCBI Taxonomy" id="1437360"/>
    <lineage>
        <taxon>Bacteria</taxon>
        <taxon>Pseudomonadati</taxon>
        <taxon>Pseudomonadota</taxon>
        <taxon>Alphaproteobacteria</taxon>
        <taxon>Hyphomicrobiales</taxon>
        <taxon>Nitrobacteraceae</taxon>
        <taxon>Bradyrhizobium</taxon>
    </lineage>
</organism>
<reference evidence="1 2" key="1">
    <citation type="submission" date="2016-11" db="EMBL/GenBank/DDBJ databases">
        <authorList>
            <person name="Jaros S."/>
            <person name="Januszkiewicz K."/>
            <person name="Wedrychowicz H."/>
        </authorList>
    </citation>
    <scope>NUCLEOTIDE SEQUENCE [LARGE SCALE GENOMIC DNA]</scope>
    <source>
        <strain evidence="1 2">GAS138</strain>
    </source>
</reference>
<dbReference type="AlphaFoldDB" id="A0A1M5VTE6"/>
<dbReference type="Proteomes" id="UP000189796">
    <property type="component" value="Chromosome I"/>
</dbReference>